<sequence length="94" mass="10812">MSNAAENATNIPCDLLGRKAFVMVQADTFVRSFYGTIQSVDYRESLVLSDVEERTVSTYDDHATEFVKDNHVVSRRELPIVLINREDMIECRIR</sequence>
<dbReference type="AlphaFoldDB" id="A0A8J6ATM8"/>
<dbReference type="EMBL" id="JAHDYR010000062">
    <property type="protein sequence ID" value="KAG9391185.1"/>
    <property type="molecule type" value="Genomic_DNA"/>
</dbReference>
<dbReference type="Proteomes" id="UP000717585">
    <property type="component" value="Unassembled WGS sequence"/>
</dbReference>
<evidence type="ECO:0000313" key="1">
    <source>
        <dbReference type="EMBL" id="KAG9391185.1"/>
    </source>
</evidence>
<gene>
    <name evidence="1" type="ORF">J8273_7459</name>
</gene>
<reference evidence="1" key="1">
    <citation type="submission" date="2021-05" db="EMBL/GenBank/DDBJ databases">
        <title>A free-living protist that lacks canonical eukaryotic 1 DNA replication and segregation systems.</title>
        <authorList>
            <person name="Salas-Leiva D.E."/>
            <person name="Tromer E.C."/>
            <person name="Curtis B.A."/>
            <person name="Jerlstrom-Hultqvist J."/>
            <person name="Kolisko M."/>
            <person name="Yi Z."/>
            <person name="Salas-Leiva J.S."/>
            <person name="Gallot-Lavallee L."/>
            <person name="Kops G.J.P.L."/>
            <person name="Archibald J.M."/>
            <person name="Simpson A.G.B."/>
            <person name="Roger A.J."/>
        </authorList>
    </citation>
    <scope>NUCLEOTIDE SEQUENCE</scope>
    <source>
        <strain evidence="1">BICM</strain>
    </source>
</reference>
<evidence type="ECO:0008006" key="3">
    <source>
        <dbReference type="Google" id="ProtNLM"/>
    </source>
</evidence>
<comment type="caution">
    <text evidence="1">The sequence shown here is derived from an EMBL/GenBank/DDBJ whole genome shotgun (WGS) entry which is preliminary data.</text>
</comment>
<protein>
    <recommendedName>
        <fullName evidence="3">LSM domain-containing protein</fullName>
    </recommendedName>
</protein>
<evidence type="ECO:0000313" key="2">
    <source>
        <dbReference type="Proteomes" id="UP000717585"/>
    </source>
</evidence>
<accession>A0A8J6ATM8</accession>
<dbReference type="InterPro" id="IPR010920">
    <property type="entry name" value="LSM_dom_sf"/>
</dbReference>
<name>A0A8J6ATM8_9EUKA</name>
<dbReference type="SUPFAM" id="SSF50182">
    <property type="entry name" value="Sm-like ribonucleoproteins"/>
    <property type="match status" value="1"/>
</dbReference>
<organism evidence="1 2">
    <name type="scientific">Carpediemonas membranifera</name>
    <dbReference type="NCBI Taxonomy" id="201153"/>
    <lineage>
        <taxon>Eukaryota</taxon>
        <taxon>Metamonada</taxon>
        <taxon>Carpediemonas-like organisms</taxon>
        <taxon>Carpediemonas</taxon>
    </lineage>
</organism>
<proteinExistence type="predicted"/>
<keyword evidence="2" id="KW-1185">Reference proteome</keyword>